<accession>A0A9C6X093</accession>
<keyword evidence="6" id="KW-0539">Nucleus</keyword>
<keyword evidence="9" id="KW-1185">Reference proteome</keyword>
<dbReference type="GO" id="GO:0000978">
    <property type="term" value="F:RNA polymerase II cis-regulatory region sequence-specific DNA binding"/>
    <property type="evidence" value="ECO:0007669"/>
    <property type="project" value="TreeGrafter"/>
</dbReference>
<dbReference type="PANTHER" id="PTHR46105:SF28">
    <property type="entry name" value="ZINC FINGER PROTEIN 37-LIKE"/>
    <property type="match status" value="1"/>
</dbReference>
<evidence type="ECO:0000256" key="6">
    <source>
        <dbReference type="ARBA" id="ARBA00023242"/>
    </source>
</evidence>
<feature type="domain" description="C2H2-type" evidence="8">
    <location>
        <begin position="61"/>
        <end position="88"/>
    </location>
</feature>
<dbReference type="PROSITE" id="PS00028">
    <property type="entry name" value="ZINC_FINGER_C2H2_1"/>
    <property type="match status" value="3"/>
</dbReference>
<dbReference type="PROSITE" id="PS50157">
    <property type="entry name" value="ZINC_FINGER_C2H2_2"/>
    <property type="match status" value="4"/>
</dbReference>
<sequence>MYKCGVRGECKKRFSCKSRQDRHVRTQTCEKLYECDTCSKRFQQNSDLKRHVRTHTGEKPYECDICKMRFNKKDHLNRHVRIHTGEKPYKCDTCRKCFCQKVTLDCHVRVHTGEKPFECDVCSGGTVRWAARKAPNVTDCYSGRVDSLPVEDQKTPKHDHSAVNYSVGPAIDCAVPEKKHCVVTGFADCFFGCMKVELGWLGSSRVYDVDEEDEVEEDEECNEIHHKGDHWTSSGWLCEGQGSGEHRNKQDEVDAIFNYFAYLNV</sequence>
<dbReference type="FunFam" id="3.30.160.60:FF:000512">
    <property type="entry name" value="zinc finger protein 197 isoform X1"/>
    <property type="match status" value="1"/>
</dbReference>
<dbReference type="KEGG" id="foc:113212451"/>
<evidence type="ECO:0000313" key="10">
    <source>
        <dbReference type="RefSeq" id="XP_052126380.1"/>
    </source>
</evidence>
<dbReference type="InterPro" id="IPR036236">
    <property type="entry name" value="Znf_C2H2_sf"/>
</dbReference>
<dbReference type="PANTHER" id="PTHR46105">
    <property type="entry name" value="AGAP004733-PA"/>
    <property type="match status" value="1"/>
</dbReference>
<evidence type="ECO:0000259" key="8">
    <source>
        <dbReference type="PROSITE" id="PS50157"/>
    </source>
</evidence>
<feature type="domain" description="C2H2-type" evidence="8">
    <location>
        <begin position="33"/>
        <end position="60"/>
    </location>
</feature>
<keyword evidence="5" id="KW-0862">Zinc</keyword>
<dbReference type="Proteomes" id="UP000504606">
    <property type="component" value="Unplaced"/>
</dbReference>
<name>A0A9C6X093_FRAOC</name>
<organism evidence="9 10">
    <name type="scientific">Frankliniella occidentalis</name>
    <name type="common">Western flower thrips</name>
    <name type="synonym">Euthrips occidentalis</name>
    <dbReference type="NCBI Taxonomy" id="133901"/>
    <lineage>
        <taxon>Eukaryota</taxon>
        <taxon>Metazoa</taxon>
        <taxon>Ecdysozoa</taxon>
        <taxon>Arthropoda</taxon>
        <taxon>Hexapoda</taxon>
        <taxon>Insecta</taxon>
        <taxon>Pterygota</taxon>
        <taxon>Neoptera</taxon>
        <taxon>Paraneoptera</taxon>
        <taxon>Thysanoptera</taxon>
        <taxon>Terebrantia</taxon>
        <taxon>Thripoidea</taxon>
        <taxon>Thripidae</taxon>
        <taxon>Frankliniella</taxon>
    </lineage>
</organism>
<dbReference type="GeneID" id="113212451"/>
<keyword evidence="2" id="KW-0479">Metal-binding</keyword>
<feature type="domain" description="C2H2-type" evidence="8">
    <location>
        <begin position="2"/>
        <end position="32"/>
    </location>
</feature>
<dbReference type="Gene3D" id="3.30.160.60">
    <property type="entry name" value="Classic Zinc Finger"/>
    <property type="match status" value="4"/>
</dbReference>
<dbReference type="AlphaFoldDB" id="A0A9C6X093"/>
<evidence type="ECO:0000256" key="2">
    <source>
        <dbReference type="ARBA" id="ARBA00022723"/>
    </source>
</evidence>
<dbReference type="Pfam" id="PF00096">
    <property type="entry name" value="zf-C2H2"/>
    <property type="match status" value="2"/>
</dbReference>
<proteinExistence type="predicted"/>
<keyword evidence="4 7" id="KW-0863">Zinc-finger</keyword>
<dbReference type="GO" id="GO:0000981">
    <property type="term" value="F:DNA-binding transcription factor activity, RNA polymerase II-specific"/>
    <property type="evidence" value="ECO:0007669"/>
    <property type="project" value="TreeGrafter"/>
</dbReference>
<gene>
    <name evidence="10" type="primary">LOC113212451</name>
</gene>
<reference evidence="10" key="1">
    <citation type="submission" date="2025-08" db="UniProtKB">
        <authorList>
            <consortium name="RefSeq"/>
        </authorList>
    </citation>
    <scope>IDENTIFICATION</scope>
    <source>
        <tissue evidence="10">Whole organism</tissue>
    </source>
</reference>
<evidence type="ECO:0000256" key="5">
    <source>
        <dbReference type="ARBA" id="ARBA00022833"/>
    </source>
</evidence>
<feature type="domain" description="C2H2-type" evidence="8">
    <location>
        <begin position="89"/>
        <end position="116"/>
    </location>
</feature>
<dbReference type="SUPFAM" id="SSF57667">
    <property type="entry name" value="beta-beta-alpha zinc fingers"/>
    <property type="match status" value="3"/>
</dbReference>
<evidence type="ECO:0000256" key="1">
    <source>
        <dbReference type="ARBA" id="ARBA00004123"/>
    </source>
</evidence>
<dbReference type="FunFam" id="3.30.160.60:FF:000624">
    <property type="entry name" value="zinc finger protein 697"/>
    <property type="match status" value="1"/>
</dbReference>
<evidence type="ECO:0000256" key="7">
    <source>
        <dbReference type="PROSITE-ProRule" id="PRU00042"/>
    </source>
</evidence>
<evidence type="ECO:0000256" key="4">
    <source>
        <dbReference type="ARBA" id="ARBA00022771"/>
    </source>
</evidence>
<protein>
    <submittedName>
        <fullName evidence="10">Zinc finger protein 658B-like</fullName>
    </submittedName>
</protein>
<dbReference type="InterPro" id="IPR050457">
    <property type="entry name" value="ZnFinger_BTB_dom_contain"/>
</dbReference>
<comment type="subcellular location">
    <subcellularLocation>
        <location evidence="1">Nucleus</location>
    </subcellularLocation>
</comment>
<dbReference type="GO" id="GO:0005634">
    <property type="term" value="C:nucleus"/>
    <property type="evidence" value="ECO:0007669"/>
    <property type="project" value="UniProtKB-SubCell"/>
</dbReference>
<dbReference type="FunFam" id="3.30.160.60:FF:001498">
    <property type="entry name" value="Zinc finger protein 404"/>
    <property type="match status" value="1"/>
</dbReference>
<dbReference type="SMART" id="SM00355">
    <property type="entry name" value="ZnF_C2H2"/>
    <property type="match status" value="3"/>
</dbReference>
<keyword evidence="3" id="KW-0677">Repeat</keyword>
<evidence type="ECO:0000256" key="3">
    <source>
        <dbReference type="ARBA" id="ARBA00022737"/>
    </source>
</evidence>
<evidence type="ECO:0000313" key="9">
    <source>
        <dbReference type="Proteomes" id="UP000504606"/>
    </source>
</evidence>
<dbReference type="RefSeq" id="XP_052126380.1">
    <property type="nucleotide sequence ID" value="XM_052270420.1"/>
</dbReference>
<dbReference type="InterPro" id="IPR013087">
    <property type="entry name" value="Znf_C2H2_type"/>
</dbReference>
<dbReference type="GO" id="GO:0008270">
    <property type="term" value="F:zinc ion binding"/>
    <property type="evidence" value="ECO:0007669"/>
    <property type="project" value="UniProtKB-KW"/>
</dbReference>
<dbReference type="OrthoDB" id="6077919at2759"/>